<name>A0ABR9DFV9_9GAMM</name>
<dbReference type="RefSeq" id="WP_192394734.1">
    <property type="nucleotide sequence ID" value="NZ_CAJHIU010000002.1"/>
</dbReference>
<organism evidence="1 2">
    <name type="scientific">Methylomonas fluvii</name>
    <dbReference type="NCBI Taxonomy" id="1854564"/>
    <lineage>
        <taxon>Bacteria</taxon>
        <taxon>Pseudomonadati</taxon>
        <taxon>Pseudomonadota</taxon>
        <taxon>Gammaproteobacteria</taxon>
        <taxon>Methylococcales</taxon>
        <taxon>Methylococcaceae</taxon>
        <taxon>Methylomonas</taxon>
    </lineage>
</organism>
<protein>
    <submittedName>
        <fullName evidence="1">TIGR02646 family protein</fullName>
    </submittedName>
</protein>
<dbReference type="EMBL" id="JACXST010000002">
    <property type="protein sequence ID" value="MBD9361983.1"/>
    <property type="molecule type" value="Genomic_DNA"/>
</dbReference>
<reference evidence="1 2" key="1">
    <citation type="submission" date="2020-09" db="EMBL/GenBank/DDBJ databases">
        <title>Methylomonas albis sp. nov. and Methylomonas fluvii sp. nov.: Two cold-adapted methanotrophs from the River Elbe and an amended description of Methylovulum psychrotolerans strain Eb1.</title>
        <authorList>
            <person name="Bussmann I.K."/>
            <person name="Klings K.-W."/>
            <person name="Warnstedt J."/>
            <person name="Hoppert M."/>
            <person name="Saborowski A."/>
            <person name="Horn F."/>
            <person name="Liebner S."/>
        </authorList>
    </citation>
    <scope>NUCLEOTIDE SEQUENCE [LARGE SCALE GENOMIC DNA]</scope>
    <source>
        <strain evidence="1 2">EbB</strain>
    </source>
</reference>
<evidence type="ECO:0000313" key="2">
    <source>
        <dbReference type="Proteomes" id="UP000641152"/>
    </source>
</evidence>
<sequence>MRRIVKAIEPQTFSDWKAQANDVWQPSYSNLQNPEKRNLHDALLNEQGGLCCYCGRTIALTDSHIEHFRPQERFQELAMDYSNLHASCIRETEPGTPLHCGHSKGKDFDKDKIISPLDDGCEQRFIYSAQDGAIYPTDNSDESATYMIGLLKLDIKFLRDRRAEALKRVFDYDFISSASNDELEKLASAYQQPNAAGFLINFAHVLSRYAEQLIGHQS</sequence>
<keyword evidence="2" id="KW-1185">Reference proteome</keyword>
<proteinExistence type="predicted"/>
<evidence type="ECO:0000313" key="1">
    <source>
        <dbReference type="EMBL" id="MBD9361983.1"/>
    </source>
</evidence>
<accession>A0ABR9DFV9</accession>
<dbReference type="Proteomes" id="UP000641152">
    <property type="component" value="Unassembled WGS sequence"/>
</dbReference>
<dbReference type="NCBIfam" id="TIGR02646">
    <property type="entry name" value="retron system putative HNH endonuclease"/>
    <property type="match status" value="1"/>
</dbReference>
<dbReference type="Gene3D" id="1.10.30.50">
    <property type="match status" value="1"/>
</dbReference>
<dbReference type="InterPro" id="IPR013467">
    <property type="entry name" value="HNH78-like"/>
</dbReference>
<comment type="caution">
    <text evidence="1">The sequence shown here is derived from an EMBL/GenBank/DDBJ whole genome shotgun (WGS) entry which is preliminary data.</text>
</comment>
<gene>
    <name evidence="1" type="ORF">EBB_15965</name>
</gene>